<dbReference type="EMBL" id="MN740065">
    <property type="protein sequence ID" value="QHT86272.1"/>
    <property type="molecule type" value="Genomic_DNA"/>
</dbReference>
<protein>
    <submittedName>
        <fullName evidence="1">Uncharacterized protein</fullName>
    </submittedName>
</protein>
<organism evidence="1">
    <name type="scientific">viral metagenome</name>
    <dbReference type="NCBI Taxonomy" id="1070528"/>
    <lineage>
        <taxon>unclassified sequences</taxon>
        <taxon>metagenomes</taxon>
        <taxon>organismal metagenomes</taxon>
    </lineage>
</organism>
<dbReference type="SUPFAM" id="SSF57850">
    <property type="entry name" value="RING/U-box"/>
    <property type="match status" value="1"/>
</dbReference>
<evidence type="ECO:0000313" key="1">
    <source>
        <dbReference type="EMBL" id="QHT86272.1"/>
    </source>
</evidence>
<proteinExistence type="predicted"/>
<reference evidence="1" key="1">
    <citation type="journal article" date="2020" name="Nature">
        <title>Giant virus diversity and host interactions through global metagenomics.</title>
        <authorList>
            <person name="Schulz F."/>
            <person name="Roux S."/>
            <person name="Paez-Espino D."/>
            <person name="Jungbluth S."/>
            <person name="Walsh D.A."/>
            <person name="Denef V.J."/>
            <person name="McMahon K.D."/>
            <person name="Konstantinidis K.T."/>
            <person name="Eloe-Fadrosh E.A."/>
            <person name="Kyrpides N.C."/>
            <person name="Woyke T."/>
        </authorList>
    </citation>
    <scope>NUCLEOTIDE SEQUENCE</scope>
    <source>
        <strain evidence="1">GVMAG-M-3300023184-186</strain>
    </source>
</reference>
<dbReference type="AlphaFoldDB" id="A0A6C0I0G5"/>
<accession>A0A6C0I0G5</accession>
<sequence length="689" mass="78162">MNLQELIDINKQYRRHYISDIEGLIELDNIAIEHTPTIISGSVVLPKNHKLVHTVIEQPPINIINNTQHKYDAFISDKCPLIFEILNRVDGIVLCGGGALWAYMGYTTMPKDFDIFLYDSEQDLANNKAKRMYKINEILNIIQSHKLIFTFELVKGVITIILKDIEIQIILRDYFSISEILHSFDISSCAIAYDGKTTYFTKLAEWSLINHLNIILPEYRSSTYEIRLKKYFDRGFGLVFLCLSNMDEPIIHLPNITIDIYCTINEDKNIAIGNIKLPKLQIINSFVVNDCDIDYDTIKEKKRDILYSNDIFELNCNQVFKKSAFFLYSYKKTKSLYAPMHSNFIFIDKMMIFNILGESWRTSYAKWLEKLLMGIIIKQGNMYILNNSQLKYFIKNTIAPTDNAEEVYLSIKTKLDNDIEQVNYRLSAIDTKLCSAQVKLYKNELKRLFDGALQYYKQIKNNYIDWCIYLNRDIELNGSLHITSQTNKEWYGDKYCGALPTVDCGALPTVDCGALPTVDCGALHTVDCGALPTVDCGALATVDCGALPTVDCGALPTVDCGALPTVDCGALPTVDCGALPTVDCGALPTVDCGALPTVTYNTNELLKTMHYHIRNSLCNTICPLCLEDINIILSANIITLKCGHIYHKDKDLYCRDADTWNCQGILKWFKQSKVCPECRDSDTPISVTL</sequence>
<dbReference type="InterPro" id="IPR013083">
    <property type="entry name" value="Znf_RING/FYVE/PHD"/>
</dbReference>
<dbReference type="Pfam" id="PF26128">
    <property type="entry name" value="Gad2"/>
    <property type="match status" value="1"/>
</dbReference>
<dbReference type="Gene3D" id="3.30.40.10">
    <property type="entry name" value="Zinc/RING finger domain, C3HC4 (zinc finger)"/>
    <property type="match status" value="1"/>
</dbReference>
<name>A0A6C0I0G5_9ZZZZ</name>